<dbReference type="PANTHER" id="PTHR24096:SF422">
    <property type="entry name" value="BCDNA.GH02901"/>
    <property type="match status" value="1"/>
</dbReference>
<dbReference type="CDD" id="cd05911">
    <property type="entry name" value="Firefly_Luc_like"/>
    <property type="match status" value="1"/>
</dbReference>
<dbReference type="STRING" id="97972.A0A2V1DCG5"/>
<feature type="compositionally biased region" description="Polar residues" evidence="1">
    <location>
        <begin position="249"/>
        <end position="258"/>
    </location>
</feature>
<reference evidence="4 5" key="1">
    <citation type="journal article" date="2018" name="Sci. Rep.">
        <title>Comparative genomics provides insights into the lifestyle and reveals functional heterogeneity of dark septate endophytic fungi.</title>
        <authorList>
            <person name="Knapp D.G."/>
            <person name="Nemeth J.B."/>
            <person name="Barry K."/>
            <person name="Hainaut M."/>
            <person name="Henrissat B."/>
            <person name="Johnson J."/>
            <person name="Kuo A."/>
            <person name="Lim J.H.P."/>
            <person name="Lipzen A."/>
            <person name="Nolan M."/>
            <person name="Ohm R.A."/>
            <person name="Tamas L."/>
            <person name="Grigoriev I.V."/>
            <person name="Spatafora J.W."/>
            <person name="Nagy L.G."/>
            <person name="Kovacs G.M."/>
        </authorList>
    </citation>
    <scope>NUCLEOTIDE SEQUENCE [LARGE SCALE GENOMIC DNA]</scope>
    <source>
        <strain evidence="4 5">DSE2036</strain>
    </source>
</reference>
<organism evidence="4 5">
    <name type="scientific">Periconia macrospinosa</name>
    <dbReference type="NCBI Taxonomy" id="97972"/>
    <lineage>
        <taxon>Eukaryota</taxon>
        <taxon>Fungi</taxon>
        <taxon>Dikarya</taxon>
        <taxon>Ascomycota</taxon>
        <taxon>Pezizomycotina</taxon>
        <taxon>Dothideomycetes</taxon>
        <taxon>Pleosporomycetidae</taxon>
        <taxon>Pleosporales</taxon>
        <taxon>Massarineae</taxon>
        <taxon>Periconiaceae</taxon>
        <taxon>Periconia</taxon>
    </lineage>
</organism>
<dbReference type="SUPFAM" id="SSF56801">
    <property type="entry name" value="Acetyl-CoA synthetase-like"/>
    <property type="match status" value="1"/>
</dbReference>
<dbReference type="InterPro" id="IPR020845">
    <property type="entry name" value="AMP-binding_CS"/>
</dbReference>
<keyword evidence="5" id="KW-1185">Reference proteome</keyword>
<dbReference type="PANTHER" id="PTHR24096">
    <property type="entry name" value="LONG-CHAIN-FATTY-ACID--COA LIGASE"/>
    <property type="match status" value="1"/>
</dbReference>
<feature type="region of interest" description="Disordered" evidence="1">
    <location>
        <begin position="239"/>
        <end position="258"/>
    </location>
</feature>
<feature type="domain" description="AMP-binding enzyme C-terminal" evidence="3">
    <location>
        <begin position="482"/>
        <end position="564"/>
    </location>
</feature>
<dbReference type="GO" id="GO:0016405">
    <property type="term" value="F:CoA-ligase activity"/>
    <property type="evidence" value="ECO:0007669"/>
    <property type="project" value="TreeGrafter"/>
</dbReference>
<dbReference type="Gene3D" id="3.40.50.980">
    <property type="match status" value="2"/>
</dbReference>
<name>A0A2V1DCG5_9PLEO</name>
<evidence type="ECO:0000259" key="2">
    <source>
        <dbReference type="Pfam" id="PF00501"/>
    </source>
</evidence>
<dbReference type="EMBL" id="KZ805485">
    <property type="protein sequence ID" value="PVH95758.1"/>
    <property type="molecule type" value="Genomic_DNA"/>
</dbReference>
<accession>A0A2V1DCG5</accession>
<evidence type="ECO:0000256" key="1">
    <source>
        <dbReference type="SAM" id="MobiDB-lite"/>
    </source>
</evidence>
<dbReference type="Pfam" id="PF13193">
    <property type="entry name" value="AMP-binding_C"/>
    <property type="match status" value="1"/>
</dbReference>
<gene>
    <name evidence="4" type="ORF">DM02DRAFT_675285</name>
</gene>
<evidence type="ECO:0000313" key="5">
    <source>
        <dbReference type="Proteomes" id="UP000244855"/>
    </source>
</evidence>
<dbReference type="AlphaFoldDB" id="A0A2V1DCG5"/>
<dbReference type="Gene3D" id="3.30.300.30">
    <property type="match status" value="1"/>
</dbReference>
<dbReference type="Pfam" id="PF00501">
    <property type="entry name" value="AMP-binding"/>
    <property type="match status" value="1"/>
</dbReference>
<feature type="domain" description="AMP-dependent synthetase/ligase" evidence="2">
    <location>
        <begin position="48"/>
        <end position="428"/>
    </location>
</feature>
<evidence type="ECO:0000313" key="4">
    <source>
        <dbReference type="EMBL" id="PVH95758.1"/>
    </source>
</evidence>
<dbReference type="PROSITE" id="PS00455">
    <property type="entry name" value="AMP_BINDING"/>
    <property type="match status" value="1"/>
</dbReference>
<dbReference type="InterPro" id="IPR000873">
    <property type="entry name" value="AMP-dep_synth/lig_dom"/>
</dbReference>
<proteinExistence type="predicted"/>
<dbReference type="InterPro" id="IPR045851">
    <property type="entry name" value="AMP-bd_C_sf"/>
</dbReference>
<dbReference type="InterPro" id="IPR025110">
    <property type="entry name" value="AMP-bd_C"/>
</dbReference>
<sequence>MPFYAPPSYPKLPFDPPDSVTVGDFMLDENYGRHPLGYSKPMFTCGLTGKEYSALEVRERVDYLARGLGKELGWSPNKGTEWDKSIGVFSLNTVDTVPLAWATHRLGGLQTPANAAYSAAELAYQLKNSGAKCLFTCLPLLATAKDASKEAGIPDNRIYLLEVPEALSGGLKRPSGMKTVDDLIREGTKLDRLEPLDLGPGGGATKTAFLCYSSGTSGLPKGVMISHRNVIANTMQISTHEANDRKTKQQPGTQSDYTESGLGLLPMSHIYSLVVICHASVYRGDQVVVLPKFEFAQTLEVIQKYKIATLYLVPPIIILMTKNKPILDKYDLSSVSAIFTGAAPLGEETAMDLQKLYPNWNIRQGYGLTETSTVVCASLPGDIWFGSSGSILPSVECKIVTAEGNEVTGYDQPGELLVKSPSVVLGYLNNDKANKETFQDGYMRTGDEAVIRKSPAGNDHVFIVDRIKELIKVKGHQVAPAELEAHLLTHPAVNDCAVIQIPDEKSGEVPKAFVVKSPSVGLEENDRVLARSIQKHVEEHKARYKWITGGIEFIDVIPKSPSGKILRRFLRDKEKESRRKQGSKL</sequence>
<protein>
    <submittedName>
        <fullName evidence="4">Phenylacetyl-CoA ligase-like protein</fullName>
    </submittedName>
</protein>
<evidence type="ECO:0000259" key="3">
    <source>
        <dbReference type="Pfam" id="PF13193"/>
    </source>
</evidence>
<dbReference type="OrthoDB" id="6509636at2759"/>
<keyword evidence="4" id="KW-0436">Ligase</keyword>
<dbReference type="Proteomes" id="UP000244855">
    <property type="component" value="Unassembled WGS sequence"/>
</dbReference>
<dbReference type="Gene3D" id="2.30.38.10">
    <property type="entry name" value="Luciferase, Domain 3"/>
    <property type="match status" value="1"/>
</dbReference>